<sequence length="224" mass="24463">MRWPAILAVAAFPAAAEPAGLDMTREERAAFGKEVRAAVLSDLTPIDRALNPPPIDLYGQNREADLKRLEDSEAVFAPTPRGIGADDPRLTILFFESFPCAECSAAWADLETLVAGHPDIRVEPRFADAGGPAQLLLSLLDHQGPTAYHAARLALHALPDATPDSLAALSRDKGWVQDRMLRLAPRREAEAFARLDLDTTPSYVFPDMMLRGSIPLVVLEKYVK</sequence>
<dbReference type="Gene3D" id="3.40.30.10">
    <property type="entry name" value="Glutaredoxin"/>
    <property type="match status" value="1"/>
</dbReference>
<dbReference type="SUPFAM" id="SSF52833">
    <property type="entry name" value="Thioredoxin-like"/>
    <property type="match status" value="1"/>
</dbReference>
<dbReference type="AlphaFoldDB" id="A0A0A0EAE5"/>
<dbReference type="eggNOG" id="COG1651">
    <property type="taxonomic scope" value="Bacteria"/>
</dbReference>
<keyword evidence="2" id="KW-1185">Reference proteome</keyword>
<dbReference type="EMBL" id="AQQX01000006">
    <property type="protein sequence ID" value="KGM47901.1"/>
    <property type="molecule type" value="Genomic_DNA"/>
</dbReference>
<evidence type="ECO:0000313" key="1">
    <source>
        <dbReference type="EMBL" id="KGM47901.1"/>
    </source>
</evidence>
<name>A0A0A0EAE5_9RHOB</name>
<gene>
    <name evidence="1" type="ORF">ATO9_14975</name>
</gene>
<accession>A0A0A0EAE5</accession>
<dbReference type="Proteomes" id="UP000030004">
    <property type="component" value="Unassembled WGS sequence"/>
</dbReference>
<dbReference type="STRING" id="1461694.ATO9_14975"/>
<dbReference type="InterPro" id="IPR036249">
    <property type="entry name" value="Thioredoxin-like_sf"/>
</dbReference>
<comment type="caution">
    <text evidence="1">The sequence shown here is derived from an EMBL/GenBank/DDBJ whole genome shotgun (WGS) entry which is preliminary data.</text>
</comment>
<dbReference type="RefSeq" id="WP_043750697.1">
    <property type="nucleotide sequence ID" value="NZ_AQQX01000006.1"/>
</dbReference>
<protein>
    <recommendedName>
        <fullName evidence="3">Thioredoxin-like fold domain-containing protein</fullName>
    </recommendedName>
</protein>
<evidence type="ECO:0000313" key="2">
    <source>
        <dbReference type="Proteomes" id="UP000030004"/>
    </source>
</evidence>
<dbReference type="OrthoDB" id="7726503at2"/>
<proteinExistence type="predicted"/>
<reference evidence="1 2" key="1">
    <citation type="journal article" date="2015" name="Antonie Van Leeuwenhoek">
        <title>Pseudooceanicola atlanticus gen. nov. sp. nov., isolated from surface seawater of the Atlantic Ocean and reclassification of Oceanicola batsensis, Oceanicola marinus, Oceanicola nitratireducens, Oceanicola nanhaiensis, Oceanicola antarcticus and Oceanicola flagellatus, as Pseudooceanicola batsensis comb. nov., Pseudooceanicola marinus comb. nov., Pseudooceanicola nitratireducens comb. nov., Pseudooceanicola nanhaiensis comb. nov., Pseudooceanicola antarcticus comb. nov., and Pseudooceanicola flagellatus comb. nov.</title>
        <authorList>
            <person name="Lai Q."/>
            <person name="Li G."/>
            <person name="Liu X."/>
            <person name="Du Y."/>
            <person name="Sun F."/>
            <person name="Shao Z."/>
        </authorList>
    </citation>
    <scope>NUCLEOTIDE SEQUENCE [LARGE SCALE GENOMIC DNA]</scope>
    <source>
        <strain evidence="1 2">22II-s11g</strain>
    </source>
</reference>
<organism evidence="1 2">
    <name type="scientific">Pseudooceanicola atlanticus</name>
    <dbReference type="NCBI Taxonomy" id="1461694"/>
    <lineage>
        <taxon>Bacteria</taxon>
        <taxon>Pseudomonadati</taxon>
        <taxon>Pseudomonadota</taxon>
        <taxon>Alphaproteobacteria</taxon>
        <taxon>Rhodobacterales</taxon>
        <taxon>Paracoccaceae</taxon>
        <taxon>Pseudooceanicola</taxon>
    </lineage>
</organism>
<evidence type="ECO:0008006" key="3">
    <source>
        <dbReference type="Google" id="ProtNLM"/>
    </source>
</evidence>